<feature type="region of interest" description="Disordered" evidence="1">
    <location>
        <begin position="1"/>
        <end position="20"/>
    </location>
</feature>
<evidence type="ECO:0000313" key="2">
    <source>
        <dbReference type="EMBL" id="KAB2594112.1"/>
    </source>
</evidence>
<keyword evidence="3" id="KW-1185">Reference proteome</keyword>
<organism evidence="2 3">
    <name type="scientific">Streptomyces arboris</name>
    <dbReference type="NCBI Taxonomy" id="2600619"/>
    <lineage>
        <taxon>Bacteria</taxon>
        <taxon>Bacillati</taxon>
        <taxon>Actinomycetota</taxon>
        <taxon>Actinomycetes</taxon>
        <taxon>Kitasatosporales</taxon>
        <taxon>Streptomycetaceae</taxon>
        <taxon>Streptomyces</taxon>
    </lineage>
</organism>
<dbReference type="Proteomes" id="UP000326907">
    <property type="component" value="Unassembled WGS sequence"/>
</dbReference>
<dbReference type="InterPro" id="IPR036628">
    <property type="entry name" value="Clp_N_dom_sf"/>
</dbReference>
<dbReference type="RefSeq" id="WP_151508990.1">
    <property type="nucleotide sequence ID" value="NZ_JBMVCA010000016.1"/>
</dbReference>
<sequence>MQNRTPRIPEQPAPNPVGADAGLTVELASVVTGARRRALRDGDRQIDTAHLLHSLIESDPEVREAFDGGPRLAKVLGYLVQRSIGYGLRWQGSVEDSGAVPVVRDPAADVVRDPAAEGWSPSALTAMEDALHRAGLRGEPRARGLDLLAALAADGECRAVEVLGRAGVDARWLSGRAVERTAEVSR</sequence>
<proteinExistence type="predicted"/>
<accession>A0A5N5EYR7</accession>
<gene>
    <name evidence="2" type="ORF">F5983_03740</name>
</gene>
<reference evidence="2 3" key="1">
    <citation type="submission" date="2019-09" db="EMBL/GenBank/DDBJ databases">
        <authorList>
            <person name="Liu P."/>
        </authorList>
    </citation>
    <scope>NUCLEOTIDE SEQUENCE [LARGE SCALE GENOMIC DNA]</scope>
    <source>
        <strain evidence="2 3">TRM68085</strain>
    </source>
</reference>
<dbReference type="EMBL" id="VYUA01000002">
    <property type="protein sequence ID" value="KAB2594112.1"/>
    <property type="molecule type" value="Genomic_DNA"/>
</dbReference>
<evidence type="ECO:0000313" key="3">
    <source>
        <dbReference type="Proteomes" id="UP000326907"/>
    </source>
</evidence>
<comment type="caution">
    <text evidence="2">The sequence shown here is derived from an EMBL/GenBank/DDBJ whole genome shotgun (WGS) entry which is preliminary data.</text>
</comment>
<protein>
    <submittedName>
        <fullName evidence="2">Peptidase</fullName>
    </submittedName>
</protein>
<dbReference type="Gene3D" id="1.10.1780.10">
    <property type="entry name" value="Clp, N-terminal domain"/>
    <property type="match status" value="1"/>
</dbReference>
<evidence type="ECO:0000256" key="1">
    <source>
        <dbReference type="SAM" id="MobiDB-lite"/>
    </source>
</evidence>
<name>A0A5N5EYR7_9ACTN</name>
<dbReference type="AlphaFoldDB" id="A0A5N5EYR7"/>